<evidence type="ECO:0000313" key="6">
    <source>
        <dbReference type="Proteomes" id="UP000006415"/>
    </source>
</evidence>
<reference evidence="5 6" key="1">
    <citation type="submission" date="2012-01" db="EMBL/GenBank/DDBJ databases">
        <title>The Genome Sequence of Scardovia wiggsiae F0424.</title>
        <authorList>
            <consortium name="The Broad Institute Genome Sequencing Platform"/>
            <person name="Earl A."/>
            <person name="Ward D."/>
            <person name="Feldgarden M."/>
            <person name="Gevers D."/>
            <person name="Izard J."/>
            <person name="Ganesan A."/>
            <person name="Baranova O.V."/>
            <person name="Blanton J.M."/>
            <person name="Tanner A.C."/>
            <person name="Mathney J."/>
            <person name="Dewhirst F.E."/>
            <person name="Young S.K."/>
            <person name="Zeng Q."/>
            <person name="Gargeya S."/>
            <person name="Fitzgerald M."/>
            <person name="Haas B."/>
            <person name="Abouelleil A."/>
            <person name="Alvarado L."/>
            <person name="Arachchi H.M."/>
            <person name="Berlin A."/>
            <person name="Chapman S.B."/>
            <person name="Gearin G."/>
            <person name="Goldberg J."/>
            <person name="Griggs A."/>
            <person name="Gujja S."/>
            <person name="Hansen M."/>
            <person name="Heiman D."/>
            <person name="Howarth C."/>
            <person name="Larimer J."/>
            <person name="Lui A."/>
            <person name="MacDonald P.J.P."/>
            <person name="McCowen C."/>
            <person name="Montmayeur A."/>
            <person name="Murphy C."/>
            <person name="Neiman D."/>
            <person name="Pearson M."/>
            <person name="Priest M."/>
            <person name="Roberts A."/>
            <person name="Saif S."/>
            <person name="Shea T."/>
            <person name="Sisk P."/>
            <person name="Stolte C."/>
            <person name="Sykes S."/>
            <person name="Wortman J."/>
            <person name="Nusbaum C."/>
            <person name="Birren B."/>
        </authorList>
    </citation>
    <scope>NUCLEOTIDE SEQUENCE [LARGE SCALE GENOMIC DNA]</scope>
    <source>
        <strain evidence="5 6">F0424</strain>
    </source>
</reference>
<dbReference type="PROSITE" id="PS51084">
    <property type="entry name" value="HIT_2"/>
    <property type="match status" value="1"/>
</dbReference>
<protein>
    <recommendedName>
        <fullName evidence="4">HIT domain-containing protein</fullName>
    </recommendedName>
</protein>
<dbReference type="HOGENOM" id="CLU_056776_8_1_11"/>
<dbReference type="GO" id="GO:0003824">
    <property type="term" value="F:catalytic activity"/>
    <property type="evidence" value="ECO:0007669"/>
    <property type="project" value="InterPro"/>
</dbReference>
<dbReference type="InterPro" id="IPR036265">
    <property type="entry name" value="HIT-like_sf"/>
</dbReference>
<evidence type="ECO:0000313" key="5">
    <source>
        <dbReference type="EMBL" id="EJD65489.1"/>
    </source>
</evidence>
<dbReference type="PANTHER" id="PTHR23089">
    <property type="entry name" value="HISTIDINE TRIAD HIT PROTEIN"/>
    <property type="match status" value="1"/>
</dbReference>
<evidence type="ECO:0000256" key="1">
    <source>
        <dbReference type="PIRSR" id="PIRSR601310-1"/>
    </source>
</evidence>
<feature type="active site" description="Tele-AMP-histidine intermediate" evidence="1">
    <location>
        <position position="101"/>
    </location>
</feature>
<accession>J0X0Y3</accession>
<feature type="short sequence motif" description="Histidine triad motif" evidence="2 3">
    <location>
        <begin position="99"/>
        <end position="103"/>
    </location>
</feature>
<dbReference type="CDD" id="cd01276">
    <property type="entry name" value="PKCI_related"/>
    <property type="match status" value="1"/>
</dbReference>
<organism evidence="5 6">
    <name type="scientific">Scardovia wiggsiae F0424</name>
    <dbReference type="NCBI Taxonomy" id="857290"/>
    <lineage>
        <taxon>Bacteria</taxon>
        <taxon>Bacillati</taxon>
        <taxon>Actinomycetota</taxon>
        <taxon>Actinomycetes</taxon>
        <taxon>Bifidobacteriales</taxon>
        <taxon>Bifidobacteriaceae</taxon>
        <taxon>Scardovia</taxon>
    </lineage>
</organism>
<dbReference type="Gene3D" id="3.30.428.10">
    <property type="entry name" value="HIT-like"/>
    <property type="match status" value="1"/>
</dbReference>
<gene>
    <name evidence="5" type="ORF">HMPREF9156_00253</name>
</gene>
<feature type="domain" description="HIT" evidence="4">
    <location>
        <begin position="8"/>
        <end position="112"/>
    </location>
</feature>
<comment type="caution">
    <text evidence="5">The sequence shown here is derived from an EMBL/GenBank/DDBJ whole genome shotgun (WGS) entry which is preliminary data.</text>
</comment>
<dbReference type="OrthoDB" id="9784774at2"/>
<name>J0X0Y3_9BIFI</name>
<dbReference type="EMBL" id="AGZS01000001">
    <property type="protein sequence ID" value="EJD65489.1"/>
    <property type="molecule type" value="Genomic_DNA"/>
</dbReference>
<sequence>MHTEEDCLFCRIVAGTVPSTKVFENSTTYAFKDVHPQAKVHVLVVPKKHYADVHELAESDPAELADIISVAQHIADEEYHGHFRLEFNTGEDAGQSVFHVHAHVLTGEKLEE</sequence>
<dbReference type="SUPFAM" id="SSF54197">
    <property type="entry name" value="HIT-like"/>
    <property type="match status" value="1"/>
</dbReference>
<dbReference type="AlphaFoldDB" id="J0X0Y3"/>
<dbReference type="PRINTS" id="PR00332">
    <property type="entry name" value="HISTRIAD"/>
</dbReference>
<evidence type="ECO:0000259" key="4">
    <source>
        <dbReference type="PROSITE" id="PS51084"/>
    </source>
</evidence>
<dbReference type="InterPro" id="IPR001310">
    <property type="entry name" value="Histidine_triad_HIT"/>
</dbReference>
<dbReference type="InterPro" id="IPR011146">
    <property type="entry name" value="HIT-like"/>
</dbReference>
<evidence type="ECO:0000256" key="3">
    <source>
        <dbReference type="PROSITE-ProRule" id="PRU00464"/>
    </source>
</evidence>
<dbReference type="STRING" id="857290.HMPREF9156_00253"/>
<proteinExistence type="predicted"/>
<evidence type="ECO:0000256" key="2">
    <source>
        <dbReference type="PIRSR" id="PIRSR601310-3"/>
    </source>
</evidence>
<dbReference type="eggNOG" id="COG0537">
    <property type="taxonomic scope" value="Bacteria"/>
</dbReference>
<dbReference type="Proteomes" id="UP000006415">
    <property type="component" value="Unassembled WGS sequence"/>
</dbReference>
<dbReference type="RefSeq" id="WP_007147321.1">
    <property type="nucleotide sequence ID" value="NZ_AKCI01000001.1"/>
</dbReference>
<dbReference type="Pfam" id="PF11969">
    <property type="entry name" value="DcpS_C"/>
    <property type="match status" value="1"/>
</dbReference>
<keyword evidence="6" id="KW-1185">Reference proteome</keyword>